<evidence type="ECO:0000313" key="3">
    <source>
        <dbReference type="EMBL" id="SFH63179.1"/>
    </source>
</evidence>
<dbReference type="Proteomes" id="UP000199518">
    <property type="component" value="Unassembled WGS sequence"/>
</dbReference>
<sequence>MTLQQIALVFVVALLFNGSSAYAAPATPLFKAIVKFFSKEVTQTGAEKLSKEVGEELVERVSARVVNEGGEVALERLSVLTTKYGPDVIRAMDNSPDIVPILKALDDLPADQISIGISRLAAGKQGQELAEATVKFGASAIRAEILQPGVGVRFVRGWGDDGVALCSALSNEQAVAVARHIDNLASLPPPQRKGLLAIIQNDKDRFFAWLGVFVKANPGYTIGSATFLAAFLPNSDRILGGDEISFDKDGNPFVIRKSGLLERPLIGLTEAASDGARWISYSIAAVFLIFGTVAAVKLWRLRFAFRHRNSSGPPETLI</sequence>
<organism evidence="3 4">
    <name type="scientific">Planctomicrobium piriforme</name>
    <dbReference type="NCBI Taxonomy" id="1576369"/>
    <lineage>
        <taxon>Bacteria</taxon>
        <taxon>Pseudomonadati</taxon>
        <taxon>Planctomycetota</taxon>
        <taxon>Planctomycetia</taxon>
        <taxon>Planctomycetales</taxon>
        <taxon>Planctomycetaceae</taxon>
        <taxon>Planctomicrobium</taxon>
    </lineage>
</organism>
<dbReference type="EMBL" id="FOQD01000001">
    <property type="protein sequence ID" value="SFH63179.1"/>
    <property type="molecule type" value="Genomic_DNA"/>
</dbReference>
<accession>A0A1I3BMP7</accession>
<dbReference type="OrthoDB" id="265174at2"/>
<keyword evidence="1" id="KW-0472">Membrane</keyword>
<evidence type="ECO:0000256" key="2">
    <source>
        <dbReference type="SAM" id="SignalP"/>
    </source>
</evidence>
<evidence type="ECO:0000313" key="4">
    <source>
        <dbReference type="Proteomes" id="UP000199518"/>
    </source>
</evidence>
<keyword evidence="2" id="KW-0732">Signal</keyword>
<evidence type="ECO:0000256" key="1">
    <source>
        <dbReference type="SAM" id="Phobius"/>
    </source>
</evidence>
<dbReference type="AlphaFoldDB" id="A0A1I3BMP7"/>
<gene>
    <name evidence="3" type="ORF">SAMN05421753_101524</name>
</gene>
<dbReference type="RefSeq" id="WP_092047651.1">
    <property type="nucleotide sequence ID" value="NZ_FOQD01000001.1"/>
</dbReference>
<feature type="signal peptide" evidence="2">
    <location>
        <begin position="1"/>
        <end position="23"/>
    </location>
</feature>
<feature type="transmembrane region" description="Helical" evidence="1">
    <location>
        <begin position="278"/>
        <end position="299"/>
    </location>
</feature>
<protein>
    <recommendedName>
        <fullName evidence="5">DUF4197 domain-containing protein</fullName>
    </recommendedName>
</protein>
<keyword evidence="4" id="KW-1185">Reference proteome</keyword>
<name>A0A1I3BMP7_9PLAN</name>
<proteinExistence type="predicted"/>
<dbReference type="STRING" id="1576369.SAMN05421753_101524"/>
<evidence type="ECO:0008006" key="5">
    <source>
        <dbReference type="Google" id="ProtNLM"/>
    </source>
</evidence>
<keyword evidence="1" id="KW-0812">Transmembrane</keyword>
<feature type="chain" id="PRO_5011698890" description="DUF4197 domain-containing protein" evidence="2">
    <location>
        <begin position="24"/>
        <end position="318"/>
    </location>
</feature>
<keyword evidence="1" id="KW-1133">Transmembrane helix</keyword>
<reference evidence="4" key="1">
    <citation type="submission" date="2016-10" db="EMBL/GenBank/DDBJ databases">
        <authorList>
            <person name="Varghese N."/>
            <person name="Submissions S."/>
        </authorList>
    </citation>
    <scope>NUCLEOTIDE SEQUENCE [LARGE SCALE GENOMIC DNA]</scope>
    <source>
        <strain evidence="4">DSM 26348</strain>
    </source>
</reference>